<organism evidence="1 2">
    <name type="scientific">Candidatus Mcinerneyibacterium aminivorans</name>
    <dbReference type="NCBI Taxonomy" id="2703815"/>
    <lineage>
        <taxon>Bacteria</taxon>
        <taxon>Candidatus Macinerneyibacteriota</taxon>
        <taxon>Candidatus Mcinerneyibacteria</taxon>
        <taxon>Candidatus Mcinerneyibacteriales</taxon>
        <taxon>Candidatus Mcinerneyibacteriaceae</taxon>
        <taxon>Candidatus Mcinerneyibacterium</taxon>
    </lineage>
</organism>
<accession>A0A5D0MGD8</accession>
<name>A0A5D0MGD8_9BACT</name>
<evidence type="ECO:0000313" key="2">
    <source>
        <dbReference type="Proteomes" id="UP000324143"/>
    </source>
</evidence>
<keyword evidence="2" id="KW-1185">Reference proteome</keyword>
<gene>
    <name evidence="1" type="ORF">FXF47_08680</name>
</gene>
<dbReference type="InterPro" id="IPR013420">
    <property type="entry name" value="CRISPR-assoc_prot_Cas8b/Csh1_C"/>
</dbReference>
<dbReference type="InterPro" id="IPR013389">
    <property type="entry name" value="CRISPR-assoc_prot_Cas8b"/>
</dbReference>
<protein>
    <submittedName>
        <fullName evidence="1">TIGR02556 family CRISPR-associated protein</fullName>
    </submittedName>
</protein>
<dbReference type="NCBIfam" id="TIGR02591">
    <property type="entry name" value="cas_Csh1"/>
    <property type="match status" value="1"/>
</dbReference>
<proteinExistence type="predicted"/>
<dbReference type="EMBL" id="VSIX01000121">
    <property type="protein sequence ID" value="TYB30541.1"/>
    <property type="molecule type" value="Genomic_DNA"/>
</dbReference>
<comment type="caution">
    <text evidence="1">The sequence shown here is derived from an EMBL/GenBank/DDBJ whole genome shotgun (WGS) entry which is preliminary data.</text>
</comment>
<sequence>MIKALYNISKSTFVKSEGGHLDDWIDYIGENYDKVLKIVFEIDNNKINYKKVDIEDNDSSKRMKYLFRSVRGNAGLETPTTRITTINKSVNKKLKKSIKSFIKKNTKYLDDEDKNFLKKLDLVFQNEFERILKEMFDLLKRNDYLRNEEEKYDSALSINAAVTLTFKENYEEKYLGDMEVFKKTLDKKGAEVYKKYYSKYGKKSKNNNQYCYVCNNNDKEVWGFVDLKDYKFYTVDKPGLVTGGFDQKYAWKNYPVCPDCALELTKAKQFVDNNLEFKFCGLSYKLIPKLVFDDRELLDEVLQKLKRYKSFSLGTNSENIERVEEAILDKLKNFNNTVQFNFMFFRKNQSAFNILLYLKNILPSRLKKLIQAKNIVDRYETDFDYKYEVFKPIPYKKDKEINFDFQFRFIRDFFPYNDRYENKKNYDKQFLEILNKIFINRKISYNFLINRFMRRISFDYKNDNWFEVSVKKAYKILLYFNELKLLKRRYNVAEKNVKSGPFSDFFRENDMIDSNLKKALFLEGALTKKLLNIQYKKRNNKPFRNRLNGLRINEKVAKRLLPEIINKLEEYDSNYYQDLENAISFYFAKSNFDLTVDEMSFYFGMGLSMSNALVKKEEVVNE</sequence>
<dbReference type="NCBIfam" id="TIGR02556">
    <property type="entry name" value="cas_TM1802"/>
    <property type="match status" value="1"/>
</dbReference>
<dbReference type="Proteomes" id="UP000324143">
    <property type="component" value="Unassembled WGS sequence"/>
</dbReference>
<reference evidence="1" key="1">
    <citation type="submission" date="2019-08" db="EMBL/GenBank/DDBJ databases">
        <title>Genomic characterization of a novel candidate phylum (ARYD3) from a high temperature, high salinity tertiary oil reservoir in north central Oklahoma, USA.</title>
        <authorList>
            <person name="Youssef N.H."/>
            <person name="Yadav A."/>
            <person name="Elshahed M.S."/>
        </authorList>
    </citation>
    <scope>NUCLEOTIDE SEQUENCE [LARGE SCALE GENOMIC DNA]</scope>
    <source>
        <strain evidence="1">ARYD3</strain>
    </source>
</reference>
<dbReference type="AlphaFoldDB" id="A0A5D0MGD8"/>
<evidence type="ECO:0000313" key="1">
    <source>
        <dbReference type="EMBL" id="TYB30541.1"/>
    </source>
</evidence>
<dbReference type="Pfam" id="PF09484">
    <property type="entry name" value="Cas_TM1802"/>
    <property type="match status" value="1"/>
</dbReference>